<evidence type="ECO:0000256" key="1">
    <source>
        <dbReference type="ARBA" id="ARBA00004651"/>
    </source>
</evidence>
<dbReference type="CDD" id="cd06261">
    <property type="entry name" value="TM_PBP2"/>
    <property type="match status" value="1"/>
</dbReference>
<feature type="transmembrane region" description="Helical" evidence="7">
    <location>
        <begin position="7"/>
        <end position="24"/>
    </location>
</feature>
<evidence type="ECO:0000256" key="2">
    <source>
        <dbReference type="ARBA" id="ARBA00022448"/>
    </source>
</evidence>
<keyword evidence="5 7" id="KW-1133">Transmembrane helix</keyword>
<organism evidence="9">
    <name type="scientific">freshwater metagenome</name>
    <dbReference type="NCBI Taxonomy" id="449393"/>
    <lineage>
        <taxon>unclassified sequences</taxon>
        <taxon>metagenomes</taxon>
        <taxon>ecological metagenomes</taxon>
    </lineage>
</organism>
<keyword evidence="4 7" id="KW-0812">Transmembrane</keyword>
<dbReference type="PANTHER" id="PTHR30151:SF20">
    <property type="entry name" value="ABC TRANSPORTER PERMEASE PROTEIN HI_0355-RELATED"/>
    <property type="match status" value="1"/>
</dbReference>
<evidence type="ECO:0000256" key="7">
    <source>
        <dbReference type="SAM" id="Phobius"/>
    </source>
</evidence>
<dbReference type="AlphaFoldDB" id="A0A6J5ZZ21"/>
<dbReference type="PANTHER" id="PTHR30151">
    <property type="entry name" value="ALKANE SULFONATE ABC TRANSPORTER-RELATED, MEMBRANE SUBUNIT"/>
    <property type="match status" value="1"/>
</dbReference>
<dbReference type="GO" id="GO:0005886">
    <property type="term" value="C:plasma membrane"/>
    <property type="evidence" value="ECO:0007669"/>
    <property type="project" value="UniProtKB-SubCell"/>
</dbReference>
<proteinExistence type="predicted"/>
<dbReference type="Pfam" id="PF00528">
    <property type="entry name" value="BPD_transp_1"/>
    <property type="match status" value="1"/>
</dbReference>
<reference evidence="9" key="1">
    <citation type="submission" date="2020-05" db="EMBL/GenBank/DDBJ databases">
        <authorList>
            <person name="Chiriac C."/>
            <person name="Salcher M."/>
            <person name="Ghai R."/>
            <person name="Kavagutti S V."/>
        </authorList>
    </citation>
    <scope>NUCLEOTIDE SEQUENCE</scope>
</reference>
<keyword evidence="2" id="KW-0813">Transport</keyword>
<accession>A0A6J5ZZ21</accession>
<dbReference type="PROSITE" id="PS50928">
    <property type="entry name" value="ABC_TM1"/>
    <property type="match status" value="1"/>
</dbReference>
<gene>
    <name evidence="9" type="ORF">UFOPK3547_01235</name>
</gene>
<sequence>MRRLGRLLPAVIVIALLLVVWQLYSTLGNVGNDLLPAPTRVASAGWADRSSLWDNFLPTVREVALGFAISLAFAFLLSILLDRSQTVRRALTPVLIGSQTLPIIVLTPLVVIWFGFGLAPKILLVALVTFFPLLVGLLEGYASTAREAMTLMQTMGAGWWTTWRLVRLPSALPSFFTGLRISVTYAVVAAIFAEYAGAELGLGIYMQSAKNSFRTDLVLAAVVLCAVLTIALYALTFALERLLMPWYAQSRRAAS</sequence>
<dbReference type="InterPro" id="IPR035906">
    <property type="entry name" value="MetI-like_sf"/>
</dbReference>
<feature type="transmembrane region" description="Helical" evidence="7">
    <location>
        <begin position="122"/>
        <end position="141"/>
    </location>
</feature>
<keyword evidence="6 7" id="KW-0472">Membrane</keyword>
<feature type="transmembrane region" description="Helical" evidence="7">
    <location>
        <begin position="186"/>
        <end position="205"/>
    </location>
</feature>
<evidence type="ECO:0000256" key="5">
    <source>
        <dbReference type="ARBA" id="ARBA00022989"/>
    </source>
</evidence>
<feature type="transmembrane region" description="Helical" evidence="7">
    <location>
        <begin position="63"/>
        <end position="81"/>
    </location>
</feature>
<protein>
    <submittedName>
        <fullName evidence="9">Unannotated protein</fullName>
    </submittedName>
</protein>
<evidence type="ECO:0000259" key="8">
    <source>
        <dbReference type="PROSITE" id="PS50928"/>
    </source>
</evidence>
<evidence type="ECO:0000313" key="9">
    <source>
        <dbReference type="EMBL" id="CAB4346057.1"/>
    </source>
</evidence>
<evidence type="ECO:0000256" key="4">
    <source>
        <dbReference type="ARBA" id="ARBA00022692"/>
    </source>
</evidence>
<dbReference type="InterPro" id="IPR000515">
    <property type="entry name" value="MetI-like"/>
</dbReference>
<name>A0A6J5ZZ21_9ZZZZ</name>
<evidence type="ECO:0000256" key="6">
    <source>
        <dbReference type="ARBA" id="ARBA00023136"/>
    </source>
</evidence>
<dbReference type="EMBL" id="CAESAN010000110">
    <property type="protein sequence ID" value="CAB4346057.1"/>
    <property type="molecule type" value="Genomic_DNA"/>
</dbReference>
<dbReference type="GO" id="GO:0055085">
    <property type="term" value="P:transmembrane transport"/>
    <property type="evidence" value="ECO:0007669"/>
    <property type="project" value="InterPro"/>
</dbReference>
<comment type="subcellular location">
    <subcellularLocation>
        <location evidence="1">Cell membrane</location>
        <topology evidence="1">Multi-pass membrane protein</topology>
    </subcellularLocation>
</comment>
<feature type="transmembrane region" description="Helical" evidence="7">
    <location>
        <begin position="93"/>
        <end position="116"/>
    </location>
</feature>
<feature type="domain" description="ABC transmembrane type-1" evidence="8">
    <location>
        <begin position="56"/>
        <end position="236"/>
    </location>
</feature>
<feature type="transmembrane region" description="Helical" evidence="7">
    <location>
        <begin position="217"/>
        <end position="239"/>
    </location>
</feature>
<dbReference type="SUPFAM" id="SSF161098">
    <property type="entry name" value="MetI-like"/>
    <property type="match status" value="1"/>
</dbReference>
<dbReference type="Gene3D" id="1.10.3720.10">
    <property type="entry name" value="MetI-like"/>
    <property type="match status" value="1"/>
</dbReference>
<keyword evidence="3" id="KW-1003">Cell membrane</keyword>
<evidence type="ECO:0000256" key="3">
    <source>
        <dbReference type="ARBA" id="ARBA00022475"/>
    </source>
</evidence>